<keyword evidence="5 8" id="KW-0472">Membrane</keyword>
<keyword evidence="6" id="KW-0675">Receptor</keyword>
<keyword evidence="2 8" id="KW-0812">Transmembrane</keyword>
<dbReference type="HOGENOM" id="CLU_1195843_0_0_1"/>
<dbReference type="EMBL" id="AMQN01011697">
    <property type="status" value="NOT_ANNOTATED_CDS"/>
    <property type="molecule type" value="Genomic_DNA"/>
</dbReference>
<dbReference type="InterPro" id="IPR017452">
    <property type="entry name" value="GPCR_Rhodpsn_7TM"/>
</dbReference>
<keyword evidence="7" id="KW-0807">Transducer</keyword>
<dbReference type="Pfam" id="PF00001">
    <property type="entry name" value="7tm_1"/>
    <property type="match status" value="1"/>
</dbReference>
<evidence type="ECO:0000256" key="5">
    <source>
        <dbReference type="ARBA" id="ARBA00023136"/>
    </source>
</evidence>
<name>R7TXQ5_CAPTE</name>
<evidence type="ECO:0000313" key="10">
    <source>
        <dbReference type="EMBL" id="ELT95745.1"/>
    </source>
</evidence>
<evidence type="ECO:0000256" key="1">
    <source>
        <dbReference type="ARBA" id="ARBA00004141"/>
    </source>
</evidence>
<evidence type="ECO:0000259" key="9">
    <source>
        <dbReference type="PROSITE" id="PS50262"/>
    </source>
</evidence>
<reference evidence="11" key="3">
    <citation type="submission" date="2015-06" db="UniProtKB">
        <authorList>
            <consortium name="EnsemblMetazoa"/>
        </authorList>
    </citation>
    <scope>IDENTIFICATION</scope>
</reference>
<gene>
    <name evidence="10" type="ORF">CAPTEDRAFT_214548</name>
</gene>
<evidence type="ECO:0000313" key="11">
    <source>
        <dbReference type="EnsemblMetazoa" id="CapteP214548"/>
    </source>
</evidence>
<feature type="transmembrane region" description="Helical" evidence="8">
    <location>
        <begin position="133"/>
        <end position="152"/>
    </location>
</feature>
<keyword evidence="12" id="KW-1185">Reference proteome</keyword>
<dbReference type="GO" id="GO:0005886">
    <property type="term" value="C:plasma membrane"/>
    <property type="evidence" value="ECO:0007669"/>
    <property type="project" value="TreeGrafter"/>
</dbReference>
<feature type="domain" description="G-protein coupled receptors family 1 profile" evidence="9">
    <location>
        <begin position="17"/>
        <end position="149"/>
    </location>
</feature>
<dbReference type="PANTHER" id="PTHR24243">
    <property type="entry name" value="G-PROTEIN COUPLED RECEPTOR"/>
    <property type="match status" value="1"/>
</dbReference>
<dbReference type="InterPro" id="IPR000276">
    <property type="entry name" value="GPCR_Rhodpsn"/>
</dbReference>
<dbReference type="Gene3D" id="1.20.1070.10">
    <property type="entry name" value="Rhodopsin 7-helix transmembrane proteins"/>
    <property type="match status" value="1"/>
</dbReference>
<reference evidence="10 12" key="2">
    <citation type="journal article" date="2013" name="Nature">
        <title>Insights into bilaterian evolution from three spiralian genomes.</title>
        <authorList>
            <person name="Simakov O."/>
            <person name="Marletaz F."/>
            <person name="Cho S.J."/>
            <person name="Edsinger-Gonzales E."/>
            <person name="Havlak P."/>
            <person name="Hellsten U."/>
            <person name="Kuo D.H."/>
            <person name="Larsson T."/>
            <person name="Lv J."/>
            <person name="Arendt D."/>
            <person name="Savage R."/>
            <person name="Osoegawa K."/>
            <person name="de Jong P."/>
            <person name="Grimwood J."/>
            <person name="Chapman J.A."/>
            <person name="Shapiro H."/>
            <person name="Aerts A."/>
            <person name="Otillar R.P."/>
            <person name="Terry A.Y."/>
            <person name="Boore J.L."/>
            <person name="Grigoriev I.V."/>
            <person name="Lindberg D.R."/>
            <person name="Seaver E.C."/>
            <person name="Weisblat D.A."/>
            <person name="Putnam N.H."/>
            <person name="Rokhsar D.S."/>
        </authorList>
    </citation>
    <scope>NUCLEOTIDE SEQUENCE</scope>
    <source>
        <strain evidence="10 12">I ESC-2004</strain>
    </source>
</reference>
<evidence type="ECO:0000256" key="2">
    <source>
        <dbReference type="ARBA" id="ARBA00022692"/>
    </source>
</evidence>
<protein>
    <recommendedName>
        <fullName evidence="9">G-protein coupled receptors family 1 profile domain-containing protein</fullName>
    </recommendedName>
</protein>
<dbReference type="PRINTS" id="PR00237">
    <property type="entry name" value="GPCRRHODOPSN"/>
</dbReference>
<organism evidence="10">
    <name type="scientific">Capitella teleta</name>
    <name type="common">Polychaete worm</name>
    <dbReference type="NCBI Taxonomy" id="283909"/>
    <lineage>
        <taxon>Eukaryota</taxon>
        <taxon>Metazoa</taxon>
        <taxon>Spiralia</taxon>
        <taxon>Lophotrochozoa</taxon>
        <taxon>Annelida</taxon>
        <taxon>Polychaeta</taxon>
        <taxon>Sedentaria</taxon>
        <taxon>Scolecida</taxon>
        <taxon>Capitellidae</taxon>
        <taxon>Capitella</taxon>
    </lineage>
</organism>
<feature type="transmembrane region" description="Helical" evidence="8">
    <location>
        <begin position="36"/>
        <end position="57"/>
    </location>
</feature>
<dbReference type="PANTHER" id="PTHR24243:SF224">
    <property type="entry name" value="G-PROTEIN COUPLED RECEPTOR 19-RELATED"/>
    <property type="match status" value="1"/>
</dbReference>
<evidence type="ECO:0000256" key="3">
    <source>
        <dbReference type="ARBA" id="ARBA00022989"/>
    </source>
</evidence>
<dbReference type="OrthoDB" id="2132067at2759"/>
<keyword evidence="3 8" id="KW-1133">Transmembrane helix</keyword>
<accession>R7TXQ5</accession>
<proteinExistence type="predicted"/>
<dbReference type="EMBL" id="KB309028">
    <property type="protein sequence ID" value="ELT95745.1"/>
    <property type="molecule type" value="Genomic_DNA"/>
</dbReference>
<comment type="subcellular location">
    <subcellularLocation>
        <location evidence="1">Membrane</location>
        <topology evidence="1">Multi-pass membrane protein</topology>
    </subcellularLocation>
</comment>
<dbReference type="STRING" id="283909.R7TXQ5"/>
<dbReference type="PROSITE" id="PS50262">
    <property type="entry name" value="G_PROTEIN_RECEP_F1_2"/>
    <property type="match status" value="1"/>
</dbReference>
<dbReference type="SUPFAM" id="SSF81321">
    <property type="entry name" value="Family A G protein-coupled receptor-like"/>
    <property type="match status" value="1"/>
</dbReference>
<evidence type="ECO:0000256" key="8">
    <source>
        <dbReference type="SAM" id="Phobius"/>
    </source>
</evidence>
<keyword evidence="4" id="KW-0297">G-protein coupled receptor</keyword>
<dbReference type="EnsemblMetazoa" id="CapteT214548">
    <property type="protein sequence ID" value="CapteP214548"/>
    <property type="gene ID" value="CapteG214548"/>
</dbReference>
<dbReference type="Proteomes" id="UP000014760">
    <property type="component" value="Unassembled WGS sequence"/>
</dbReference>
<evidence type="ECO:0000256" key="7">
    <source>
        <dbReference type="ARBA" id="ARBA00023224"/>
    </source>
</evidence>
<dbReference type="GO" id="GO:0004930">
    <property type="term" value="F:G protein-coupled receptor activity"/>
    <property type="evidence" value="ECO:0007669"/>
    <property type="project" value="UniProtKB-KW"/>
</dbReference>
<reference evidence="12" key="1">
    <citation type="submission" date="2012-12" db="EMBL/GenBank/DDBJ databases">
        <authorList>
            <person name="Hellsten U."/>
            <person name="Grimwood J."/>
            <person name="Chapman J.A."/>
            <person name="Shapiro H."/>
            <person name="Aerts A."/>
            <person name="Otillar R.P."/>
            <person name="Terry A.Y."/>
            <person name="Boore J.L."/>
            <person name="Simakov O."/>
            <person name="Marletaz F."/>
            <person name="Cho S.-J."/>
            <person name="Edsinger-Gonzales E."/>
            <person name="Havlak P."/>
            <person name="Kuo D.-H."/>
            <person name="Larsson T."/>
            <person name="Lv J."/>
            <person name="Arendt D."/>
            <person name="Savage R."/>
            <person name="Osoegawa K."/>
            <person name="de Jong P."/>
            <person name="Lindberg D.R."/>
            <person name="Seaver E.C."/>
            <person name="Weisblat D.A."/>
            <person name="Putnam N.H."/>
            <person name="Grigoriev I.V."/>
            <person name="Rokhsar D.S."/>
        </authorList>
    </citation>
    <scope>NUCLEOTIDE SEQUENCE</scope>
    <source>
        <strain evidence="12">I ESC-2004</strain>
    </source>
</reference>
<evidence type="ECO:0000256" key="4">
    <source>
        <dbReference type="ARBA" id="ARBA00023040"/>
    </source>
</evidence>
<evidence type="ECO:0000256" key="6">
    <source>
        <dbReference type="ARBA" id="ARBA00023170"/>
    </source>
</evidence>
<sequence length="191" mass="21864">MTIEPSPLHRSQKGGGCRIHVGDVNVLIWFNGWNLVMLYIVPVLVLAYMYYHIILALKRSISLTRTMRSKGKQTDENHKDSDNKDRKQVIIMLLSLLAIFVIAWGPYQTHAFYLPAYKRIVNFVFEHRLIREVVTLMSYSSATLNAVLIPIFSKQFRIAFARIFHMNECVAKMTTPADVTMTSTLTAARNG</sequence>
<dbReference type="AlphaFoldDB" id="R7TXQ5"/>
<evidence type="ECO:0000313" key="12">
    <source>
        <dbReference type="Proteomes" id="UP000014760"/>
    </source>
</evidence>
<feature type="transmembrane region" description="Helical" evidence="8">
    <location>
        <begin position="89"/>
        <end position="107"/>
    </location>
</feature>